<dbReference type="InterPro" id="IPR050471">
    <property type="entry name" value="AB_hydrolase"/>
</dbReference>
<dbReference type="RefSeq" id="WP_160586634.1">
    <property type="nucleotide sequence ID" value="NZ_BMHN01000001.1"/>
</dbReference>
<keyword evidence="2" id="KW-0378">Hydrolase</keyword>
<dbReference type="PANTHER" id="PTHR43433:SF5">
    <property type="entry name" value="AB HYDROLASE-1 DOMAIN-CONTAINING PROTEIN"/>
    <property type="match status" value="1"/>
</dbReference>
<dbReference type="OrthoDB" id="9798888at2"/>
<dbReference type="Pfam" id="PF00561">
    <property type="entry name" value="Abhydrolase_1"/>
    <property type="match status" value="1"/>
</dbReference>
<dbReference type="Gene3D" id="3.40.50.1820">
    <property type="entry name" value="alpha/beta hydrolase"/>
    <property type="match status" value="1"/>
</dbReference>
<dbReference type="GeneID" id="300653528"/>
<evidence type="ECO:0000313" key="2">
    <source>
        <dbReference type="EMBL" id="NBG94548.1"/>
    </source>
</evidence>
<keyword evidence="3" id="KW-1185">Reference proteome</keyword>
<dbReference type="Proteomes" id="UP000470384">
    <property type="component" value="Unassembled WGS sequence"/>
</dbReference>
<dbReference type="GO" id="GO:0046503">
    <property type="term" value="P:glycerolipid catabolic process"/>
    <property type="evidence" value="ECO:0007669"/>
    <property type="project" value="TreeGrafter"/>
</dbReference>
<dbReference type="PANTHER" id="PTHR43433">
    <property type="entry name" value="HYDROLASE, ALPHA/BETA FOLD FAMILY PROTEIN"/>
    <property type="match status" value="1"/>
</dbReference>
<proteinExistence type="predicted"/>
<accession>A0A845Q8F3</accession>
<protein>
    <submittedName>
        <fullName evidence="2">Alpha/beta fold hydrolase</fullName>
    </submittedName>
</protein>
<reference evidence="2 3" key="1">
    <citation type="journal article" date="2016" name="Int. J. Syst. Evol. Microbiol.">
        <title>Pyruvatibacter mobilis gen. nov., sp. nov., a marine bacterium from the culture broth of Picochlorum sp. 122.</title>
        <authorList>
            <person name="Wang G."/>
            <person name="Tang M."/>
            <person name="Wu H."/>
            <person name="Dai S."/>
            <person name="Li T."/>
            <person name="Chen C."/>
            <person name="He H."/>
            <person name="Fan J."/>
            <person name="Xiang W."/>
            <person name="Li X."/>
        </authorList>
    </citation>
    <scope>NUCLEOTIDE SEQUENCE [LARGE SCALE GENOMIC DNA]</scope>
    <source>
        <strain evidence="2 3">GYP-11</strain>
    </source>
</reference>
<sequence length="301" mass="32260">MQVKANGIDIEVETFGDKANPTIIFVMGFGAQLTGWPVEMMEGLVDRGFHVVRFDNRDVGLSQKFPELGQPNAGDVMAKMVAGETPDVPYTLTDMAADAVGVLDALGIDKAHIVGGSMGGMIVQLAAAGWPERFHSMTSVFSTTGNQELPPSTDEALAALLSRPENEERDTVVAHQMKVRKVIGSPGYPTPEDEARRRAEETFDRSYYPEGTTRQYAAIIADGDRRERIKSISCPVLVLHGVGDPLVRVEGGRDTAANIPGARLVEIEGWGHDLPVQLVPQLVDEIAAHCSAAGSKAAAAE</sequence>
<comment type="caution">
    <text evidence="2">The sequence shown here is derived from an EMBL/GenBank/DDBJ whole genome shotgun (WGS) entry which is preliminary data.</text>
</comment>
<evidence type="ECO:0000313" key="3">
    <source>
        <dbReference type="Proteomes" id="UP000470384"/>
    </source>
</evidence>
<feature type="domain" description="AB hydrolase-1" evidence="1">
    <location>
        <begin position="21"/>
        <end position="274"/>
    </location>
</feature>
<organism evidence="2 3">
    <name type="scientific">Pyruvatibacter mobilis</name>
    <dbReference type="NCBI Taxonomy" id="1712261"/>
    <lineage>
        <taxon>Bacteria</taxon>
        <taxon>Pseudomonadati</taxon>
        <taxon>Pseudomonadota</taxon>
        <taxon>Alphaproteobacteria</taxon>
        <taxon>Hyphomicrobiales</taxon>
        <taxon>Parvibaculaceae</taxon>
        <taxon>Pyruvatibacter</taxon>
    </lineage>
</organism>
<dbReference type="AlphaFoldDB" id="A0A845Q8F3"/>
<dbReference type="GO" id="GO:0004806">
    <property type="term" value="F:triacylglycerol lipase activity"/>
    <property type="evidence" value="ECO:0007669"/>
    <property type="project" value="TreeGrafter"/>
</dbReference>
<name>A0A845Q8F3_9HYPH</name>
<evidence type="ECO:0000259" key="1">
    <source>
        <dbReference type="Pfam" id="PF00561"/>
    </source>
</evidence>
<dbReference type="SUPFAM" id="SSF53474">
    <property type="entry name" value="alpha/beta-Hydrolases"/>
    <property type="match status" value="1"/>
</dbReference>
<gene>
    <name evidence="2" type="ORF">GTQ45_02225</name>
</gene>
<dbReference type="EMBL" id="WXYQ01000001">
    <property type="protein sequence ID" value="NBG94548.1"/>
    <property type="molecule type" value="Genomic_DNA"/>
</dbReference>
<dbReference type="InterPro" id="IPR000073">
    <property type="entry name" value="AB_hydrolase_1"/>
</dbReference>
<dbReference type="InterPro" id="IPR029058">
    <property type="entry name" value="AB_hydrolase_fold"/>
</dbReference>